<accession>A0A813D633</accession>
<keyword evidence="1" id="KW-0732">Signal</keyword>
<evidence type="ECO:0000256" key="1">
    <source>
        <dbReference type="SAM" id="SignalP"/>
    </source>
</evidence>
<feature type="chain" id="PRO_5032532305" evidence="1">
    <location>
        <begin position="28"/>
        <end position="357"/>
    </location>
</feature>
<organism evidence="2 3">
    <name type="scientific">Polarella glacialis</name>
    <name type="common">Dinoflagellate</name>
    <dbReference type="NCBI Taxonomy" id="89957"/>
    <lineage>
        <taxon>Eukaryota</taxon>
        <taxon>Sar</taxon>
        <taxon>Alveolata</taxon>
        <taxon>Dinophyceae</taxon>
        <taxon>Suessiales</taxon>
        <taxon>Suessiaceae</taxon>
        <taxon>Polarella</taxon>
    </lineage>
</organism>
<evidence type="ECO:0000313" key="2">
    <source>
        <dbReference type="EMBL" id="CAE8581039.1"/>
    </source>
</evidence>
<protein>
    <submittedName>
        <fullName evidence="2">Uncharacterized protein</fullName>
    </submittedName>
</protein>
<name>A0A813D633_POLGL</name>
<sequence length="357" mass="38745">MRNRGLPALSLLLSLSFTDLSTDHAFGVHWGRRGLPESHGRSLRLATSGPEAWWSSLQDSFTWLLGRAPAFEKLPCNSGVGLELLQTLKDEGEDAFVDAMQSELLKLRDAGSEDRESRSYALQGGEDDAAVLQRRIADIDQKEQRQQILADLLYLGTVHRLRSDGLALVNGPLDEEPGTWDEVALLDALRVLPAAVAVEAKDYVLSAVPATLEGSVELQVTRANLAPLLMGAGLYGYFLAGVAQSRSAGEIAQLAASDWDSPAAFAVVSARVGHLLALPPESSDPLRQYASLSAVSTEVQTVQRGQTAQLLKDLGQMEGGLMGSNVYWLRGLLGEFCAFGYFMRLFEQKIVKFVCPD</sequence>
<evidence type="ECO:0000313" key="3">
    <source>
        <dbReference type="Proteomes" id="UP000654075"/>
    </source>
</evidence>
<feature type="signal peptide" evidence="1">
    <location>
        <begin position="1"/>
        <end position="27"/>
    </location>
</feature>
<gene>
    <name evidence="2" type="ORF">PGLA1383_LOCUS72</name>
</gene>
<comment type="caution">
    <text evidence="2">The sequence shown here is derived from an EMBL/GenBank/DDBJ whole genome shotgun (WGS) entry which is preliminary data.</text>
</comment>
<keyword evidence="3" id="KW-1185">Reference proteome</keyword>
<reference evidence="2" key="1">
    <citation type="submission" date="2021-02" db="EMBL/GenBank/DDBJ databases">
        <authorList>
            <person name="Dougan E. K."/>
            <person name="Rhodes N."/>
            <person name="Thang M."/>
            <person name="Chan C."/>
        </authorList>
    </citation>
    <scope>NUCLEOTIDE SEQUENCE</scope>
</reference>
<proteinExistence type="predicted"/>
<dbReference type="EMBL" id="CAJNNV010000012">
    <property type="protein sequence ID" value="CAE8581039.1"/>
    <property type="molecule type" value="Genomic_DNA"/>
</dbReference>
<dbReference type="Proteomes" id="UP000654075">
    <property type="component" value="Unassembled WGS sequence"/>
</dbReference>
<dbReference type="AlphaFoldDB" id="A0A813D633"/>